<dbReference type="OrthoDB" id="2248902at2"/>
<dbReference type="EMBL" id="FOGK01000001">
    <property type="protein sequence ID" value="SER08581.1"/>
    <property type="molecule type" value="Genomic_DNA"/>
</dbReference>
<evidence type="ECO:0000313" key="4">
    <source>
        <dbReference type="Proteomes" id="UP000182818"/>
    </source>
</evidence>
<organism evidence="1 3">
    <name type="scientific">Pediococcus ethanolidurans</name>
    <dbReference type="NCBI Taxonomy" id="319653"/>
    <lineage>
        <taxon>Bacteria</taxon>
        <taxon>Bacillati</taxon>
        <taxon>Bacillota</taxon>
        <taxon>Bacilli</taxon>
        <taxon>Lactobacillales</taxon>
        <taxon>Lactobacillaceae</taxon>
        <taxon>Pediococcus</taxon>
    </lineage>
</organism>
<dbReference type="AlphaFoldDB" id="A0A0R2K0I8"/>
<reference evidence="2 4" key="2">
    <citation type="submission" date="2016-10" db="EMBL/GenBank/DDBJ databases">
        <authorList>
            <person name="Varghese N."/>
            <person name="Submissions S."/>
        </authorList>
    </citation>
    <scope>NUCLEOTIDE SEQUENCE [LARGE SCALE GENOMIC DNA]</scope>
    <source>
        <strain evidence="2 4">CGMCC 1.3889</strain>
    </source>
</reference>
<dbReference type="RefSeq" id="WP_057805487.1">
    <property type="nucleotide sequence ID" value="NZ_BJYP01000003.1"/>
</dbReference>
<dbReference type="PATRIC" id="fig|319653.3.peg.1790"/>
<accession>A0A0R2K0I8</accession>
<name>A0A0R2K0I8_9LACO</name>
<dbReference type="Proteomes" id="UP000051749">
    <property type="component" value="Unassembled WGS sequence"/>
</dbReference>
<dbReference type="GeneID" id="76043136"/>
<evidence type="ECO:0000313" key="1">
    <source>
        <dbReference type="EMBL" id="KRN83048.1"/>
    </source>
</evidence>
<evidence type="ECO:0000313" key="3">
    <source>
        <dbReference type="Proteomes" id="UP000051749"/>
    </source>
</evidence>
<dbReference type="Proteomes" id="UP000182818">
    <property type="component" value="Unassembled WGS sequence"/>
</dbReference>
<proteinExistence type="predicted"/>
<reference evidence="1 3" key="1">
    <citation type="journal article" date="2015" name="Genome Announc.">
        <title>Expanding the biotechnology potential of lactobacilli through comparative genomics of 213 strains and associated genera.</title>
        <authorList>
            <person name="Sun Z."/>
            <person name="Harris H.M."/>
            <person name="McCann A."/>
            <person name="Guo C."/>
            <person name="Argimon S."/>
            <person name="Zhang W."/>
            <person name="Yang X."/>
            <person name="Jeffery I.B."/>
            <person name="Cooney J.C."/>
            <person name="Kagawa T.F."/>
            <person name="Liu W."/>
            <person name="Song Y."/>
            <person name="Salvetti E."/>
            <person name="Wrobel A."/>
            <person name="Rasinkangas P."/>
            <person name="Parkhill J."/>
            <person name="Rea M.C."/>
            <person name="O'Sullivan O."/>
            <person name="Ritari J."/>
            <person name="Douillard F.P."/>
            <person name="Paul Ross R."/>
            <person name="Yang R."/>
            <person name="Briner A.E."/>
            <person name="Felis G.E."/>
            <person name="de Vos W.M."/>
            <person name="Barrangou R."/>
            <person name="Klaenhammer T.R."/>
            <person name="Caufield P.W."/>
            <person name="Cui Y."/>
            <person name="Zhang H."/>
            <person name="O'Toole P.W."/>
        </authorList>
    </citation>
    <scope>NUCLEOTIDE SEQUENCE [LARGE SCALE GENOMIC DNA]</scope>
    <source>
        <strain evidence="1 3">DSM 22301</strain>
    </source>
</reference>
<protein>
    <submittedName>
        <fullName evidence="1">Uncharacterized protein</fullName>
    </submittedName>
</protein>
<dbReference type="EMBL" id="JQBY01000005">
    <property type="protein sequence ID" value="KRN83048.1"/>
    <property type="molecule type" value="Genomic_DNA"/>
</dbReference>
<keyword evidence="4" id="KW-1185">Reference proteome</keyword>
<comment type="caution">
    <text evidence="1">The sequence shown here is derived from an EMBL/GenBank/DDBJ whole genome shotgun (WGS) entry which is preliminary data.</text>
</comment>
<sequence>MANSEIFGKKRADYLKFAGNYAAGTFLDNNIQKSNYTKIALVPTVKTIEAWSKLYKKFNLGENYSNEQYWDDQSKYLSDVTQAKEWLEELFKDRFEITAVGAEILEGVGNRSSENSVQLTEATDLDNNCYYILQGGFPALEAKSNAIKQSKSFAYDRDVFQIDENNMVSFDERNLDLLIMSMVKDYFDREITPQDLNSKLPAFRVCGTFNDYGKPASDGNRLCTIIKTNHKNELTQASDEEQLALLKAGKALPASAGRSAAWQANEKKRLEWLLAGEPATTKN</sequence>
<evidence type="ECO:0000313" key="2">
    <source>
        <dbReference type="EMBL" id="SER08581.1"/>
    </source>
</evidence>
<gene>
    <name evidence="1" type="ORF">IV87_GL001759</name>
    <name evidence="2" type="ORF">SAMN04487973_101253</name>
</gene>